<feature type="domain" description="Agenet-like" evidence="17">
    <location>
        <begin position="65"/>
        <end position="118"/>
    </location>
</feature>
<dbReference type="CDD" id="cd22427">
    <property type="entry name" value="KH_I_FMR1_FXR_rpt3"/>
    <property type="match status" value="1"/>
</dbReference>
<dbReference type="GO" id="GO:0099577">
    <property type="term" value="P:regulation of translation at presynapse, modulating synaptic transmission"/>
    <property type="evidence" value="ECO:0007669"/>
    <property type="project" value="TreeGrafter"/>
</dbReference>
<dbReference type="GO" id="GO:0010494">
    <property type="term" value="C:cytoplasmic stress granule"/>
    <property type="evidence" value="ECO:0007669"/>
    <property type="project" value="UniProtKB-SubCell"/>
</dbReference>
<dbReference type="GO" id="GO:0043005">
    <property type="term" value="C:neuron projection"/>
    <property type="evidence" value="ECO:0007669"/>
    <property type="project" value="UniProtKB-SubCell"/>
</dbReference>
<dbReference type="GO" id="GO:0045727">
    <property type="term" value="P:positive regulation of translation"/>
    <property type="evidence" value="ECO:0007669"/>
    <property type="project" value="TreeGrafter"/>
</dbReference>
<dbReference type="GO" id="GO:0045182">
    <property type="term" value="F:translation regulator activity"/>
    <property type="evidence" value="ECO:0007669"/>
    <property type="project" value="TreeGrafter"/>
</dbReference>
<dbReference type="GO" id="GO:0048170">
    <property type="term" value="P:positive regulation of long-term neuronal synaptic plasticity"/>
    <property type="evidence" value="ECO:0007669"/>
    <property type="project" value="TreeGrafter"/>
</dbReference>
<feature type="compositionally biased region" description="Basic and acidic residues" evidence="16">
    <location>
        <begin position="468"/>
        <end position="483"/>
    </location>
</feature>
<dbReference type="GO" id="GO:0098793">
    <property type="term" value="C:presynapse"/>
    <property type="evidence" value="ECO:0007669"/>
    <property type="project" value="GOC"/>
</dbReference>
<dbReference type="GO" id="GO:0043204">
    <property type="term" value="C:perikaryon"/>
    <property type="evidence" value="ECO:0007669"/>
    <property type="project" value="UniProtKB-SubCell"/>
</dbReference>
<gene>
    <name evidence="18" type="primary">Fmr1</name>
    <name evidence="18" type="ORF">FJT64_003729</name>
</gene>
<evidence type="ECO:0000256" key="11">
    <source>
        <dbReference type="ARBA" id="ARBA00023018"/>
    </source>
</evidence>
<comment type="caution">
    <text evidence="18">The sequence shown here is derived from an EMBL/GenBank/DDBJ whole genome shotgun (WGS) entry which is preliminary data.</text>
</comment>
<dbReference type="GO" id="GO:0043488">
    <property type="term" value="P:regulation of mRNA stability"/>
    <property type="evidence" value="ECO:0007669"/>
    <property type="project" value="TreeGrafter"/>
</dbReference>
<feature type="region of interest" description="Disordered" evidence="16">
    <location>
        <begin position="383"/>
        <end position="483"/>
    </location>
</feature>
<dbReference type="InterPro" id="IPR004087">
    <property type="entry name" value="KH_dom"/>
</dbReference>
<keyword evidence="10" id="KW-0524">Neurogenesis</keyword>
<evidence type="ECO:0000256" key="8">
    <source>
        <dbReference type="ARBA" id="ARBA00022845"/>
    </source>
</evidence>
<dbReference type="SMART" id="SM00322">
    <property type="entry name" value="KH"/>
    <property type="match status" value="2"/>
</dbReference>
<dbReference type="PANTHER" id="PTHR10603">
    <property type="entry name" value="FRAGILE X MENTAL RETARDATION SYNDROME-RELATED PROTEIN"/>
    <property type="match status" value="1"/>
</dbReference>
<evidence type="ECO:0000256" key="7">
    <source>
        <dbReference type="ARBA" id="ARBA00022737"/>
    </source>
</evidence>
<evidence type="ECO:0000256" key="6">
    <source>
        <dbReference type="ARBA" id="ARBA00022491"/>
    </source>
</evidence>
<organism evidence="18 19">
    <name type="scientific">Amphibalanus amphitrite</name>
    <name type="common">Striped barnacle</name>
    <name type="synonym">Balanus amphitrite</name>
    <dbReference type="NCBI Taxonomy" id="1232801"/>
    <lineage>
        <taxon>Eukaryota</taxon>
        <taxon>Metazoa</taxon>
        <taxon>Ecdysozoa</taxon>
        <taxon>Arthropoda</taxon>
        <taxon>Crustacea</taxon>
        <taxon>Multicrustacea</taxon>
        <taxon>Cirripedia</taxon>
        <taxon>Thoracica</taxon>
        <taxon>Thoracicalcarea</taxon>
        <taxon>Balanomorpha</taxon>
        <taxon>Balanoidea</taxon>
        <taxon>Balanidae</taxon>
        <taxon>Amphibalaninae</taxon>
        <taxon>Amphibalanus</taxon>
    </lineage>
</organism>
<protein>
    <submittedName>
        <fullName evidence="18">Synaptic functional regulator FMR1</fullName>
    </submittedName>
</protein>
<evidence type="ECO:0000256" key="4">
    <source>
        <dbReference type="ARBA" id="ARBA00006633"/>
    </source>
</evidence>
<dbReference type="PROSITE" id="PS51641">
    <property type="entry name" value="AGENET_LIKE"/>
    <property type="match status" value="1"/>
</dbReference>
<dbReference type="GO" id="GO:0005634">
    <property type="term" value="C:nucleus"/>
    <property type="evidence" value="ECO:0007669"/>
    <property type="project" value="TreeGrafter"/>
</dbReference>
<dbReference type="FunFam" id="3.30.1370.10:FF:000004">
    <property type="entry name" value="Fragile X mental retardation 1, isoform CRA_e"/>
    <property type="match status" value="1"/>
</dbReference>
<name>A0A6A4WA16_AMPAM</name>
<keyword evidence="13" id="KW-0687">Ribonucleoprotein</keyword>
<dbReference type="Pfam" id="PF18336">
    <property type="entry name" value="Tudor_FRX1"/>
    <property type="match status" value="1"/>
</dbReference>
<dbReference type="Gene3D" id="2.30.30.140">
    <property type="match status" value="2"/>
</dbReference>
<evidence type="ECO:0000256" key="13">
    <source>
        <dbReference type="ARBA" id="ARBA00023274"/>
    </source>
</evidence>
<feature type="compositionally biased region" description="Gly residues" evidence="16">
    <location>
        <begin position="406"/>
        <end position="418"/>
    </location>
</feature>
<dbReference type="PANTHER" id="PTHR10603:SF7">
    <property type="entry name" value="FRAGILE X MESSENGER RIBONUCLEOPROTEIN 1 HOMOLOG"/>
    <property type="match status" value="1"/>
</dbReference>
<proteinExistence type="inferred from homology"/>
<dbReference type="Pfam" id="PF12235">
    <property type="entry name" value="FXMRP1_C_core"/>
    <property type="match status" value="1"/>
</dbReference>
<evidence type="ECO:0000256" key="2">
    <source>
        <dbReference type="ARBA" id="ARBA00004484"/>
    </source>
</evidence>
<dbReference type="Pfam" id="PF17904">
    <property type="entry name" value="KH_9"/>
    <property type="match status" value="1"/>
</dbReference>
<evidence type="ECO:0000256" key="16">
    <source>
        <dbReference type="SAM" id="MobiDB-lite"/>
    </source>
</evidence>
<feature type="compositionally biased region" description="Basic and acidic residues" evidence="16">
    <location>
        <begin position="429"/>
        <end position="460"/>
    </location>
</feature>
<comment type="subcellular location">
    <subcellularLocation>
        <location evidence="3">Cell projection</location>
        <location evidence="3">Neuron projection</location>
    </subcellularLocation>
    <subcellularLocation>
        <location evidence="1">Cytoplasm</location>
        <location evidence="1">Stress granule</location>
    </subcellularLocation>
    <subcellularLocation>
        <location evidence="2">Perikaryon</location>
    </subcellularLocation>
    <subcellularLocation>
        <location evidence="14">Synapse</location>
    </subcellularLocation>
</comment>
<reference evidence="18 19" key="1">
    <citation type="submission" date="2019-07" db="EMBL/GenBank/DDBJ databases">
        <title>Draft genome assembly of a fouling barnacle, Amphibalanus amphitrite (Darwin, 1854): The first reference genome for Thecostraca.</title>
        <authorList>
            <person name="Kim W."/>
        </authorList>
    </citation>
    <scope>NUCLEOTIDE SEQUENCE [LARGE SCALE GENOMIC DNA]</scope>
    <source>
        <strain evidence="18">SNU_AA5</strain>
        <tissue evidence="18">Soma without cirri and trophi</tissue>
    </source>
</reference>
<keyword evidence="6" id="KW-0678">Repressor</keyword>
<keyword evidence="8" id="KW-0810">Translation regulation</keyword>
<evidence type="ECO:0000256" key="14">
    <source>
        <dbReference type="ARBA" id="ARBA00034103"/>
    </source>
</evidence>
<dbReference type="PROSITE" id="PS50084">
    <property type="entry name" value="KH_TYPE_1"/>
    <property type="match status" value="2"/>
</dbReference>
<keyword evidence="11" id="KW-0770">Synapse</keyword>
<evidence type="ECO:0000256" key="9">
    <source>
        <dbReference type="ARBA" id="ARBA00022884"/>
    </source>
</evidence>
<keyword evidence="5" id="KW-0963">Cytoplasm</keyword>
<keyword evidence="9 15" id="KW-0694">RNA-binding</keyword>
<evidence type="ECO:0000256" key="10">
    <source>
        <dbReference type="ARBA" id="ARBA00022902"/>
    </source>
</evidence>
<dbReference type="GO" id="GO:0003730">
    <property type="term" value="F:mRNA 3'-UTR binding"/>
    <property type="evidence" value="ECO:0007669"/>
    <property type="project" value="TreeGrafter"/>
</dbReference>
<dbReference type="Gene3D" id="3.30.1370.10">
    <property type="entry name" value="K Homology domain, type 1"/>
    <property type="match status" value="2"/>
</dbReference>
<dbReference type="InterPro" id="IPR022034">
    <property type="entry name" value="FMR1-like_C_core"/>
</dbReference>
<dbReference type="GO" id="GO:0048513">
    <property type="term" value="P:animal organ development"/>
    <property type="evidence" value="ECO:0007669"/>
    <property type="project" value="TreeGrafter"/>
</dbReference>
<evidence type="ECO:0000313" key="19">
    <source>
        <dbReference type="Proteomes" id="UP000440578"/>
    </source>
</evidence>
<sequence length="483" mass="53307">MEALAVEVRRDDGGYYKASVIDAGRGDTVRVKFDDGQLGEVEVPLSAARLPPPSPADPPPVAEGDEVEVYSRLKDDAPFGWLPAIVKIVKGDRCVVEFTGLGDTRRTDIIGQDEIRPKNTAPSITNSTFYSCYIPVPDDLIEYAHLQNAHKEFQKACGAAICKFIPEKNSLFLMGRTPAVKNRASILSEMHFRGLKQKALLLSRTQEASRHLETTKAQSRNVYTEEFSVVEDLMGLAIGAHGANIQQARRLEGITNIELEEKTCVFRIYGESEEAVKKARSILEYSEVSIQVPRLLVGKVIGKNGRIVQEIVDKSGVVRIKIEGENEPNPTTPREEGLVPFVFVGTMESIEMARVLLEYHLAHLHEVELLRQEKLDIDQQLRTISGPAGGPQYPPRGRGERNYSGEDGGGGRGRGGPPYRGRGRGRGRGGYDNRDGRDGKDYRDNREPRYNGHAEGERNGDGGGRPSGRGDRRGRGEPRGGRK</sequence>
<evidence type="ECO:0000256" key="15">
    <source>
        <dbReference type="PROSITE-ProRule" id="PRU00117"/>
    </source>
</evidence>
<keyword evidence="7" id="KW-0677">Repeat</keyword>
<evidence type="ECO:0000259" key="17">
    <source>
        <dbReference type="PROSITE" id="PS51641"/>
    </source>
</evidence>
<evidence type="ECO:0000256" key="1">
    <source>
        <dbReference type="ARBA" id="ARBA00004210"/>
    </source>
</evidence>
<keyword evidence="19" id="KW-1185">Reference proteome</keyword>
<dbReference type="CDD" id="cd22426">
    <property type="entry name" value="KH_I_FMR1_FXR_rpt2"/>
    <property type="match status" value="1"/>
</dbReference>
<evidence type="ECO:0000256" key="5">
    <source>
        <dbReference type="ARBA" id="ARBA00022490"/>
    </source>
</evidence>
<dbReference type="Proteomes" id="UP000440578">
    <property type="component" value="Unassembled WGS sequence"/>
</dbReference>
<dbReference type="GO" id="GO:0051028">
    <property type="term" value="P:mRNA transport"/>
    <property type="evidence" value="ECO:0007669"/>
    <property type="project" value="TreeGrafter"/>
</dbReference>
<dbReference type="FunFam" id="3.30.1370.10:FF:000054">
    <property type="entry name" value="Fragile X mental retardation protein 1"/>
    <property type="match status" value="1"/>
</dbReference>
<dbReference type="AlphaFoldDB" id="A0A6A4WA16"/>
<comment type="similarity">
    <text evidence="4">Belongs to the FMR1 family.</text>
</comment>
<dbReference type="GO" id="GO:1990904">
    <property type="term" value="C:ribonucleoprotein complex"/>
    <property type="evidence" value="ECO:0007669"/>
    <property type="project" value="UniProtKB-KW"/>
</dbReference>
<dbReference type="InterPro" id="IPR040472">
    <property type="entry name" value="FMRP_KH0"/>
</dbReference>
<dbReference type="InterPro" id="IPR004088">
    <property type="entry name" value="KH_dom_type_1"/>
</dbReference>
<evidence type="ECO:0000313" key="18">
    <source>
        <dbReference type="EMBL" id="KAF0298958.1"/>
    </source>
</evidence>
<evidence type="ECO:0000256" key="12">
    <source>
        <dbReference type="ARBA" id="ARBA00023273"/>
    </source>
</evidence>
<dbReference type="InterPro" id="IPR008395">
    <property type="entry name" value="Agenet-like_dom"/>
</dbReference>
<dbReference type="SUPFAM" id="SSF54791">
    <property type="entry name" value="Eukaryotic type KH-domain (KH-domain type I)"/>
    <property type="match status" value="2"/>
</dbReference>
<dbReference type="Pfam" id="PF05641">
    <property type="entry name" value="Agenet"/>
    <property type="match status" value="1"/>
</dbReference>
<dbReference type="InterPro" id="IPR041560">
    <property type="entry name" value="Tudor_FRM1"/>
</dbReference>
<keyword evidence="12" id="KW-0966">Cell projection</keyword>
<dbReference type="EMBL" id="VIIS01001400">
    <property type="protein sequence ID" value="KAF0298958.1"/>
    <property type="molecule type" value="Genomic_DNA"/>
</dbReference>
<dbReference type="CDD" id="cd22425">
    <property type="entry name" value="KH_I_FMR1_FXR_rpt1"/>
    <property type="match status" value="1"/>
</dbReference>
<dbReference type="GO" id="GO:0007399">
    <property type="term" value="P:nervous system development"/>
    <property type="evidence" value="ECO:0007669"/>
    <property type="project" value="UniProtKB-KW"/>
</dbReference>
<dbReference type="InterPro" id="IPR036612">
    <property type="entry name" value="KH_dom_type_1_sf"/>
</dbReference>
<dbReference type="Pfam" id="PF00013">
    <property type="entry name" value="KH_1"/>
    <property type="match status" value="2"/>
</dbReference>
<dbReference type="InterPro" id="IPR040148">
    <property type="entry name" value="FMR1"/>
</dbReference>
<dbReference type="OrthoDB" id="6252957at2759"/>
<evidence type="ECO:0000256" key="3">
    <source>
        <dbReference type="ARBA" id="ARBA00004487"/>
    </source>
</evidence>
<accession>A0A6A4WA16</accession>